<dbReference type="Gene3D" id="3.40.50.300">
    <property type="entry name" value="P-loop containing nucleotide triphosphate hydrolases"/>
    <property type="match status" value="1"/>
</dbReference>
<keyword evidence="1" id="KW-0547">Nucleotide-binding</keyword>
<feature type="compositionally biased region" description="Low complexity" evidence="3">
    <location>
        <begin position="1"/>
        <end position="18"/>
    </location>
</feature>
<reference evidence="4" key="1">
    <citation type="thesis" date="2020" institute="ProQuest LLC" country="789 East Eisenhower Parkway, Ann Arbor, MI, USA">
        <title>Comparative Genomics and Chromosome Evolution.</title>
        <authorList>
            <person name="Mudd A.B."/>
        </authorList>
    </citation>
    <scope>NUCLEOTIDE SEQUENCE</scope>
    <source>
        <strain evidence="4">237g6f4</strain>
        <tissue evidence="4">Blood</tissue>
    </source>
</reference>
<comment type="caution">
    <text evidence="4">The sequence shown here is derived from an EMBL/GenBank/DDBJ whole genome shotgun (WGS) entry which is preliminary data.</text>
</comment>
<evidence type="ECO:0000256" key="3">
    <source>
        <dbReference type="SAM" id="MobiDB-lite"/>
    </source>
</evidence>
<dbReference type="InterPro" id="IPR050304">
    <property type="entry name" value="MT-severing_AAA_ATPase"/>
</dbReference>
<dbReference type="PANTHER" id="PTHR23074">
    <property type="entry name" value="AAA DOMAIN-CONTAINING"/>
    <property type="match status" value="1"/>
</dbReference>
<accession>A0AAV6YQF0</accession>
<dbReference type="GO" id="GO:0015630">
    <property type="term" value="C:microtubule cytoskeleton"/>
    <property type="evidence" value="ECO:0007669"/>
    <property type="project" value="TreeGrafter"/>
</dbReference>
<sequence>GAGVKNPRTNNKPTTPTTGLRKKDMKNLKNVDSNLANLILNEVVDSGPSVKFADIAGQELAKQALQEIVILPSIRPEVSIFGNEQNCLFCLHVYFLLYQ</sequence>
<keyword evidence="5" id="KW-1185">Reference proteome</keyword>
<dbReference type="Proteomes" id="UP000824782">
    <property type="component" value="Unassembled WGS sequence"/>
</dbReference>
<keyword evidence="2" id="KW-0067">ATP-binding</keyword>
<feature type="non-terminal residue" evidence="4">
    <location>
        <position position="99"/>
    </location>
</feature>
<evidence type="ECO:0000256" key="2">
    <source>
        <dbReference type="ARBA" id="ARBA00022840"/>
    </source>
</evidence>
<dbReference type="PANTHER" id="PTHR23074:SF86">
    <property type="entry name" value="SPASTIN"/>
    <property type="match status" value="1"/>
</dbReference>
<dbReference type="AlphaFoldDB" id="A0AAV6YQF0"/>
<feature type="non-terminal residue" evidence="4">
    <location>
        <position position="1"/>
    </location>
</feature>
<proteinExistence type="predicted"/>
<dbReference type="EMBL" id="WNYA01022473">
    <property type="protein sequence ID" value="KAG8538278.1"/>
    <property type="molecule type" value="Genomic_DNA"/>
</dbReference>
<evidence type="ECO:0000256" key="1">
    <source>
        <dbReference type="ARBA" id="ARBA00022741"/>
    </source>
</evidence>
<name>A0AAV6YQF0_ENGPU</name>
<dbReference type="InterPro" id="IPR027417">
    <property type="entry name" value="P-loop_NTPase"/>
</dbReference>
<gene>
    <name evidence="4" type="ORF">GDO81_022937</name>
</gene>
<evidence type="ECO:0000313" key="4">
    <source>
        <dbReference type="EMBL" id="KAG8538278.1"/>
    </source>
</evidence>
<protein>
    <submittedName>
        <fullName evidence="4">Uncharacterized protein</fullName>
    </submittedName>
</protein>
<dbReference type="GO" id="GO:0000226">
    <property type="term" value="P:microtubule cytoskeleton organization"/>
    <property type="evidence" value="ECO:0007669"/>
    <property type="project" value="UniProtKB-ARBA"/>
</dbReference>
<evidence type="ECO:0000313" key="5">
    <source>
        <dbReference type="Proteomes" id="UP000824782"/>
    </source>
</evidence>
<organism evidence="4 5">
    <name type="scientific">Engystomops pustulosus</name>
    <name type="common">Tungara frog</name>
    <name type="synonym">Physalaemus pustulosus</name>
    <dbReference type="NCBI Taxonomy" id="76066"/>
    <lineage>
        <taxon>Eukaryota</taxon>
        <taxon>Metazoa</taxon>
        <taxon>Chordata</taxon>
        <taxon>Craniata</taxon>
        <taxon>Vertebrata</taxon>
        <taxon>Euteleostomi</taxon>
        <taxon>Amphibia</taxon>
        <taxon>Batrachia</taxon>
        <taxon>Anura</taxon>
        <taxon>Neobatrachia</taxon>
        <taxon>Hyloidea</taxon>
        <taxon>Leptodactylidae</taxon>
        <taxon>Leiuperinae</taxon>
        <taxon>Engystomops</taxon>
    </lineage>
</organism>
<feature type="region of interest" description="Disordered" evidence="3">
    <location>
        <begin position="1"/>
        <end position="25"/>
    </location>
</feature>
<dbReference type="GO" id="GO:0016887">
    <property type="term" value="F:ATP hydrolysis activity"/>
    <property type="evidence" value="ECO:0007669"/>
    <property type="project" value="TreeGrafter"/>
</dbReference>
<dbReference type="GO" id="GO:0005524">
    <property type="term" value="F:ATP binding"/>
    <property type="evidence" value="ECO:0007669"/>
    <property type="project" value="UniProtKB-KW"/>
</dbReference>